<dbReference type="InterPro" id="IPR041657">
    <property type="entry name" value="HTH_17"/>
</dbReference>
<feature type="domain" description="Helix-turn-helix" evidence="1">
    <location>
        <begin position="37"/>
        <end position="83"/>
    </location>
</feature>
<accession>A0AAE4P0W3</accession>
<dbReference type="Proteomes" id="UP001189000">
    <property type="component" value="Unassembled WGS sequence"/>
</dbReference>
<proteinExistence type="predicted"/>
<protein>
    <submittedName>
        <fullName evidence="2">DNA-binding protein</fullName>
    </submittedName>
</protein>
<dbReference type="InterPro" id="IPR009061">
    <property type="entry name" value="DNA-bd_dom_put_sf"/>
</dbReference>
<evidence type="ECO:0000313" key="2">
    <source>
        <dbReference type="EMBL" id="MDV3664409.1"/>
    </source>
</evidence>
<dbReference type="Pfam" id="PF12728">
    <property type="entry name" value="HTH_17"/>
    <property type="match status" value="1"/>
</dbReference>
<comment type="caution">
    <text evidence="2">The sequence shown here is derived from an EMBL/GenBank/DDBJ whole genome shotgun (WGS) entry which is preliminary data.</text>
</comment>
<dbReference type="EMBL" id="NWGY01000011">
    <property type="protein sequence ID" value="MDV3664409.1"/>
    <property type="molecule type" value="Genomic_DNA"/>
</dbReference>
<sequence length="116" mass="13666">MNIITIEEEAWRLLNERIKSISEFILKSENTSYDSLWLNNHEVCQYLHVSEKTLWRMRTKGEIAYSKMYGQYYYTIGAIKNMLNAHAVQTSEEYIQELMAKGKSYIEKGRSIKSGK</sequence>
<keyword evidence="2" id="KW-0238">DNA-binding</keyword>
<dbReference type="PANTHER" id="PTHR34585">
    <property type="match status" value="1"/>
</dbReference>
<name>A0AAE4P0W3_9FLAO</name>
<reference evidence="2" key="1">
    <citation type="submission" date="2023-02" db="EMBL/GenBank/DDBJ databases">
        <title>Elizabethkingia anophelis draft genomes.</title>
        <authorList>
            <person name="Nicholson A.C."/>
            <person name="Whitney A.M."/>
            <person name="Humrighouse B.W."/>
            <person name="Villarma A."/>
            <person name="Bell M."/>
            <person name="Mcquiston J."/>
        </authorList>
    </citation>
    <scope>NUCLEOTIDE SEQUENCE</scope>
    <source>
        <strain evidence="2">B4955</strain>
    </source>
</reference>
<gene>
    <name evidence="2" type="ORF">CMU51_10090</name>
</gene>
<evidence type="ECO:0000259" key="1">
    <source>
        <dbReference type="Pfam" id="PF12728"/>
    </source>
</evidence>
<organism evidence="2 3">
    <name type="scientific">Elizabethkingia anophelis</name>
    <dbReference type="NCBI Taxonomy" id="1117645"/>
    <lineage>
        <taxon>Bacteria</taxon>
        <taxon>Pseudomonadati</taxon>
        <taxon>Bacteroidota</taxon>
        <taxon>Flavobacteriia</taxon>
        <taxon>Flavobacteriales</taxon>
        <taxon>Weeksellaceae</taxon>
        <taxon>Elizabethkingia</taxon>
    </lineage>
</organism>
<dbReference type="PANTHER" id="PTHR34585:SF22">
    <property type="entry name" value="HELIX-TURN-HELIX DOMAIN-CONTAINING PROTEIN"/>
    <property type="match status" value="1"/>
</dbReference>
<evidence type="ECO:0000313" key="3">
    <source>
        <dbReference type="Proteomes" id="UP001189000"/>
    </source>
</evidence>
<dbReference type="SUPFAM" id="SSF46955">
    <property type="entry name" value="Putative DNA-binding domain"/>
    <property type="match status" value="1"/>
</dbReference>
<dbReference type="AlphaFoldDB" id="A0AAE4P0W3"/>
<dbReference type="GO" id="GO:0003677">
    <property type="term" value="F:DNA binding"/>
    <property type="evidence" value="ECO:0007669"/>
    <property type="project" value="UniProtKB-KW"/>
</dbReference>